<protein>
    <submittedName>
        <fullName evidence="2">Lipid-transfer protein</fullName>
    </submittedName>
</protein>
<dbReference type="Pfam" id="PF22691">
    <property type="entry name" value="Thiolase_C_1"/>
    <property type="match status" value="1"/>
</dbReference>
<dbReference type="SUPFAM" id="SSF53901">
    <property type="entry name" value="Thiolase-like"/>
    <property type="match status" value="2"/>
</dbReference>
<dbReference type="PANTHER" id="PTHR42870">
    <property type="entry name" value="ACETYL-COA C-ACETYLTRANSFERASE"/>
    <property type="match status" value="1"/>
</dbReference>
<comment type="caution">
    <text evidence="2">The sequence shown here is derived from an EMBL/GenBank/DDBJ whole genome shotgun (WGS) entry which is preliminary data.</text>
</comment>
<dbReference type="InterPro" id="IPR055140">
    <property type="entry name" value="Thiolase_C_2"/>
</dbReference>
<keyword evidence="3" id="KW-1185">Reference proteome</keyword>
<name>A0ABP8PSR9_9NOCA</name>
<evidence type="ECO:0000259" key="1">
    <source>
        <dbReference type="Pfam" id="PF22691"/>
    </source>
</evidence>
<dbReference type="PANTHER" id="PTHR42870:SF1">
    <property type="entry name" value="NON-SPECIFIC LIPID-TRANSFER PROTEIN-LIKE 2"/>
    <property type="match status" value="1"/>
</dbReference>
<dbReference type="InterPro" id="IPR016039">
    <property type="entry name" value="Thiolase-like"/>
</dbReference>
<dbReference type="CDD" id="cd00829">
    <property type="entry name" value="SCP-x_thiolase"/>
    <property type="match status" value="1"/>
</dbReference>
<organism evidence="2 3">
    <name type="scientific">Rhodococcus olei</name>
    <dbReference type="NCBI Taxonomy" id="2161675"/>
    <lineage>
        <taxon>Bacteria</taxon>
        <taxon>Bacillati</taxon>
        <taxon>Actinomycetota</taxon>
        <taxon>Actinomycetes</taxon>
        <taxon>Mycobacteriales</taxon>
        <taxon>Nocardiaceae</taxon>
        <taxon>Rhodococcus</taxon>
    </lineage>
</organism>
<feature type="domain" description="Thiolase C-terminal" evidence="1">
    <location>
        <begin position="251"/>
        <end position="383"/>
    </location>
</feature>
<gene>
    <name evidence="2" type="ORF">GCM10023094_56510</name>
</gene>
<dbReference type="InterPro" id="IPR002155">
    <property type="entry name" value="Thiolase"/>
</dbReference>
<evidence type="ECO:0000313" key="2">
    <source>
        <dbReference type="EMBL" id="GAA4491775.1"/>
    </source>
</evidence>
<dbReference type="EMBL" id="BAABFB010000097">
    <property type="protein sequence ID" value="GAA4491775.1"/>
    <property type="molecule type" value="Genomic_DNA"/>
</dbReference>
<dbReference type="Proteomes" id="UP001501183">
    <property type="component" value="Unassembled WGS sequence"/>
</dbReference>
<reference evidence="3" key="1">
    <citation type="journal article" date="2019" name="Int. J. Syst. Evol. Microbiol.">
        <title>The Global Catalogue of Microorganisms (GCM) 10K type strain sequencing project: providing services to taxonomists for standard genome sequencing and annotation.</title>
        <authorList>
            <consortium name="The Broad Institute Genomics Platform"/>
            <consortium name="The Broad Institute Genome Sequencing Center for Infectious Disease"/>
            <person name="Wu L."/>
            <person name="Ma J."/>
        </authorList>
    </citation>
    <scope>NUCLEOTIDE SEQUENCE [LARGE SCALE GENOMIC DNA]</scope>
    <source>
        <strain evidence="3">JCM 32206</strain>
    </source>
</reference>
<evidence type="ECO:0000313" key="3">
    <source>
        <dbReference type="Proteomes" id="UP001501183"/>
    </source>
</evidence>
<proteinExistence type="predicted"/>
<dbReference type="Gene3D" id="3.40.47.10">
    <property type="match status" value="1"/>
</dbReference>
<sequence>MANISDRSSPRSPVCVVGVGQTDLSSRSGRSTTRLAFEAITLAARDAGIDPQDIDGVVPYPDGPSAEDVISMFQLPDVRFTATPHMGGASNAAGVRLAQIALETGEARYVVVFVARNGRSETPISHRVHGLAGQRLRSALEQVHGMDTPAQWYSLVCRRHMHEFGTDRKALGTVALTMRAHAQLNPAAQMHGRPLTMEQYLASPVIADPYLLLDCCLETDGAAAVILTTADRAADSASSPVALRASGEGHAQSPDDLANRVDVFETGLTKVAPRVFAAAGVEPCDIDVAMIYDCFTFEVIQQLEEAGFCGRGEGGDFVLDGHIGLDGSLPVNPHGGLLSEGHLAGMNHVVEAVRQLRGLGGARQVAGARLAAVTGWGGLGDGSMLILEGTNRQGGA</sequence>
<dbReference type="RefSeq" id="WP_345353603.1">
    <property type="nucleotide sequence ID" value="NZ_BAABFB010000097.1"/>
</dbReference>
<dbReference type="PIRSF" id="PIRSF000429">
    <property type="entry name" value="Ac-CoA_Ac_transf"/>
    <property type="match status" value="1"/>
</dbReference>
<accession>A0ABP8PSR9</accession>